<evidence type="ECO:0000313" key="1">
    <source>
        <dbReference type="EMBL" id="KAL1844418.1"/>
    </source>
</evidence>
<sequence length="153" mass="17017">MAWRKRSGPGVAWRGQSQRCLGGSFCRHGSEFLFVSKPAYPPALIYLSIPYLHHPVDSPFSGLGALALGGEGHRPLHGGSNRPAQGRREHLRRTIERGRLWEYGSPTLALACSALLPVPRTGARRRGRRNGSTEQDQHKVTNIRSCMSLSRFY</sequence>
<gene>
    <name evidence="1" type="ORF">VTK73DRAFT_2589</name>
</gene>
<reference evidence="1 2" key="1">
    <citation type="journal article" date="2024" name="Commun. Biol.">
        <title>Comparative genomic analysis of thermophilic fungi reveals convergent evolutionary adaptations and gene losses.</title>
        <authorList>
            <person name="Steindorff A.S."/>
            <person name="Aguilar-Pontes M.V."/>
            <person name="Robinson A.J."/>
            <person name="Andreopoulos B."/>
            <person name="LaButti K."/>
            <person name="Kuo A."/>
            <person name="Mondo S."/>
            <person name="Riley R."/>
            <person name="Otillar R."/>
            <person name="Haridas S."/>
            <person name="Lipzen A."/>
            <person name="Grimwood J."/>
            <person name="Schmutz J."/>
            <person name="Clum A."/>
            <person name="Reid I.D."/>
            <person name="Moisan M.C."/>
            <person name="Butler G."/>
            <person name="Nguyen T.T.M."/>
            <person name="Dewar K."/>
            <person name="Conant G."/>
            <person name="Drula E."/>
            <person name="Henrissat B."/>
            <person name="Hansel C."/>
            <person name="Singer S."/>
            <person name="Hutchinson M.I."/>
            <person name="de Vries R.P."/>
            <person name="Natvig D.O."/>
            <person name="Powell A.J."/>
            <person name="Tsang A."/>
            <person name="Grigoriev I.V."/>
        </authorList>
    </citation>
    <scope>NUCLEOTIDE SEQUENCE [LARGE SCALE GENOMIC DNA]</scope>
    <source>
        <strain evidence="1 2">ATCC 24622</strain>
    </source>
</reference>
<name>A0ABR3VRY0_9PEZI</name>
<proteinExistence type="predicted"/>
<evidence type="ECO:0000313" key="2">
    <source>
        <dbReference type="Proteomes" id="UP001586593"/>
    </source>
</evidence>
<dbReference type="Proteomes" id="UP001586593">
    <property type="component" value="Unassembled WGS sequence"/>
</dbReference>
<keyword evidence="2" id="KW-1185">Reference proteome</keyword>
<comment type="caution">
    <text evidence="1">The sequence shown here is derived from an EMBL/GenBank/DDBJ whole genome shotgun (WGS) entry which is preliminary data.</text>
</comment>
<organism evidence="1 2">
    <name type="scientific">Phialemonium thermophilum</name>
    <dbReference type="NCBI Taxonomy" id="223376"/>
    <lineage>
        <taxon>Eukaryota</taxon>
        <taxon>Fungi</taxon>
        <taxon>Dikarya</taxon>
        <taxon>Ascomycota</taxon>
        <taxon>Pezizomycotina</taxon>
        <taxon>Sordariomycetes</taxon>
        <taxon>Sordariomycetidae</taxon>
        <taxon>Cephalothecales</taxon>
        <taxon>Cephalothecaceae</taxon>
        <taxon>Phialemonium</taxon>
    </lineage>
</organism>
<protein>
    <submittedName>
        <fullName evidence="1">Uncharacterized protein</fullName>
    </submittedName>
</protein>
<accession>A0ABR3VRY0</accession>
<dbReference type="EMBL" id="JAZHXJ010001732">
    <property type="protein sequence ID" value="KAL1844418.1"/>
    <property type="molecule type" value="Genomic_DNA"/>
</dbReference>